<evidence type="ECO:0000313" key="7">
    <source>
        <dbReference type="Proteomes" id="UP000287166"/>
    </source>
</evidence>
<reference evidence="6 7" key="1">
    <citation type="journal article" date="2018" name="Sci. Rep.">
        <title>Genome sequence of the cauliflower mushroom Sparassis crispa (Hanabiratake) and its association with beneficial usage.</title>
        <authorList>
            <person name="Kiyama R."/>
            <person name="Furutani Y."/>
            <person name="Kawaguchi K."/>
            <person name="Nakanishi T."/>
        </authorList>
    </citation>
    <scope>NUCLEOTIDE SEQUENCE [LARGE SCALE GENOMIC DNA]</scope>
</reference>
<keyword evidence="1 3" id="KW-0853">WD repeat</keyword>
<proteinExistence type="predicted"/>
<organism evidence="6 7">
    <name type="scientific">Sparassis crispa</name>
    <dbReference type="NCBI Taxonomy" id="139825"/>
    <lineage>
        <taxon>Eukaryota</taxon>
        <taxon>Fungi</taxon>
        <taxon>Dikarya</taxon>
        <taxon>Basidiomycota</taxon>
        <taxon>Agaricomycotina</taxon>
        <taxon>Agaricomycetes</taxon>
        <taxon>Polyporales</taxon>
        <taxon>Sparassidaceae</taxon>
        <taxon>Sparassis</taxon>
    </lineage>
</organism>
<dbReference type="SMART" id="SM00320">
    <property type="entry name" value="WD40"/>
    <property type="match status" value="5"/>
</dbReference>
<dbReference type="STRING" id="139825.A0A401GI21"/>
<protein>
    <submittedName>
        <fullName evidence="6">Uncharacterized WD repeat-containing protein</fullName>
    </submittedName>
</protein>
<dbReference type="PROSITE" id="PS50897">
    <property type="entry name" value="CTLH"/>
    <property type="match status" value="1"/>
</dbReference>
<feature type="domain" description="CTLH" evidence="5">
    <location>
        <begin position="327"/>
        <end position="384"/>
    </location>
</feature>
<dbReference type="GO" id="GO:0034657">
    <property type="term" value="C:GID complex"/>
    <property type="evidence" value="ECO:0007669"/>
    <property type="project" value="TreeGrafter"/>
</dbReference>
<dbReference type="CDD" id="cd00200">
    <property type="entry name" value="WD40"/>
    <property type="match status" value="1"/>
</dbReference>
<dbReference type="Proteomes" id="UP000287166">
    <property type="component" value="Unassembled WGS sequence"/>
</dbReference>
<dbReference type="SUPFAM" id="SSF50978">
    <property type="entry name" value="WD40 repeat-like"/>
    <property type="match status" value="1"/>
</dbReference>
<feature type="compositionally biased region" description="Polar residues" evidence="4">
    <location>
        <begin position="877"/>
        <end position="887"/>
    </location>
</feature>
<dbReference type="InterPro" id="IPR036322">
    <property type="entry name" value="WD40_repeat_dom_sf"/>
</dbReference>
<feature type="repeat" description="WD" evidence="3">
    <location>
        <begin position="806"/>
        <end position="832"/>
    </location>
</feature>
<dbReference type="Pfam" id="PF21889">
    <property type="entry name" value="TPR1-like_2nd"/>
    <property type="match status" value="1"/>
</dbReference>
<feature type="region of interest" description="Disordered" evidence="4">
    <location>
        <begin position="65"/>
        <end position="179"/>
    </location>
</feature>
<dbReference type="Pfam" id="PF00400">
    <property type="entry name" value="WD40"/>
    <property type="match status" value="5"/>
</dbReference>
<dbReference type="GeneID" id="38778678"/>
<dbReference type="PROSITE" id="PS50896">
    <property type="entry name" value="LISH"/>
    <property type="match status" value="1"/>
</dbReference>
<feature type="compositionally biased region" description="Polar residues" evidence="4">
    <location>
        <begin position="80"/>
        <end position="99"/>
    </location>
</feature>
<evidence type="ECO:0000259" key="5">
    <source>
        <dbReference type="PROSITE" id="PS50897"/>
    </source>
</evidence>
<feature type="region of interest" description="Disordered" evidence="4">
    <location>
        <begin position="206"/>
        <end position="250"/>
    </location>
</feature>
<dbReference type="InterPro" id="IPR001680">
    <property type="entry name" value="WD40_rpt"/>
</dbReference>
<feature type="region of interest" description="Disordered" evidence="4">
    <location>
        <begin position="834"/>
        <end position="887"/>
    </location>
</feature>
<dbReference type="FunCoup" id="A0A401GI21">
    <property type="interactions" value="271"/>
</dbReference>
<evidence type="ECO:0000256" key="2">
    <source>
        <dbReference type="ARBA" id="ARBA00022737"/>
    </source>
</evidence>
<comment type="caution">
    <text evidence="6">The sequence shown here is derived from an EMBL/GenBank/DDBJ whole genome shotgun (WGS) entry which is preliminary data.</text>
</comment>
<feature type="repeat" description="WD" evidence="3">
    <location>
        <begin position="771"/>
        <end position="797"/>
    </location>
</feature>
<feature type="compositionally biased region" description="Low complexity" evidence="4">
    <location>
        <begin position="118"/>
        <end position="141"/>
    </location>
</feature>
<dbReference type="InterPro" id="IPR015943">
    <property type="entry name" value="WD40/YVTN_repeat-like_dom_sf"/>
</dbReference>
<dbReference type="OrthoDB" id="972532at2759"/>
<dbReference type="RefSeq" id="XP_027612674.1">
    <property type="nucleotide sequence ID" value="XM_027756873.1"/>
</dbReference>
<gene>
    <name evidence="6" type="ORF">SCP_0401340</name>
</gene>
<dbReference type="InterPro" id="IPR006595">
    <property type="entry name" value="CTLH_C"/>
</dbReference>
<dbReference type="Gene3D" id="2.130.10.10">
    <property type="entry name" value="YVTN repeat-like/Quinoprotein amine dehydrogenase"/>
    <property type="match status" value="2"/>
</dbReference>
<evidence type="ECO:0000256" key="1">
    <source>
        <dbReference type="ARBA" id="ARBA00022574"/>
    </source>
</evidence>
<dbReference type="Pfam" id="PF23627">
    <property type="entry name" value="LisH_WDR26"/>
    <property type="match status" value="1"/>
</dbReference>
<accession>A0A401GI21</accession>
<feature type="region of interest" description="Disordered" evidence="4">
    <location>
        <begin position="665"/>
        <end position="688"/>
    </location>
</feature>
<dbReference type="InterPro" id="IPR051350">
    <property type="entry name" value="WD_repeat-ST_regulator"/>
</dbReference>
<feature type="repeat" description="WD" evidence="3">
    <location>
        <begin position="593"/>
        <end position="625"/>
    </location>
</feature>
<dbReference type="EMBL" id="BFAD01000004">
    <property type="protein sequence ID" value="GBE81761.1"/>
    <property type="molecule type" value="Genomic_DNA"/>
</dbReference>
<feature type="repeat" description="WD" evidence="3">
    <location>
        <begin position="502"/>
        <end position="543"/>
    </location>
</feature>
<name>A0A401GI21_9APHY</name>
<feature type="compositionally biased region" description="Basic and acidic residues" evidence="4">
    <location>
        <begin position="847"/>
        <end position="864"/>
    </location>
</feature>
<feature type="repeat" description="WD" evidence="3">
    <location>
        <begin position="552"/>
        <end position="592"/>
    </location>
</feature>
<evidence type="ECO:0000256" key="4">
    <source>
        <dbReference type="SAM" id="MobiDB-lite"/>
    </source>
</evidence>
<dbReference type="PROSITE" id="PS50294">
    <property type="entry name" value="WD_REPEATS_REGION"/>
    <property type="match status" value="2"/>
</dbReference>
<dbReference type="InParanoid" id="A0A401GI21"/>
<keyword evidence="7" id="KW-1185">Reference proteome</keyword>
<dbReference type="InterPro" id="IPR054080">
    <property type="entry name" value="TPR1-like_2nd"/>
</dbReference>
<evidence type="ECO:0000313" key="6">
    <source>
        <dbReference type="EMBL" id="GBE81761.1"/>
    </source>
</evidence>
<dbReference type="PROSITE" id="PS50082">
    <property type="entry name" value="WD_REPEATS_2"/>
    <property type="match status" value="5"/>
</dbReference>
<dbReference type="PANTHER" id="PTHR22838">
    <property type="entry name" value="WD REPEAT PROTEIN 26-RELATED"/>
    <property type="match status" value="1"/>
</dbReference>
<sequence length="887" mass="96454">MRREYIELVQTRLHAAISLFLILSPAPFPSFNPQFGRTNSERRPAPNIVTIDSLAELNPTRYTTPHQAAALDPSEPISPSFASPSPTAHTASRSSTSPATLVPSVRSRAELEDSESDSAPPSFAAHSSSPAPLSFLHPSSSGANVARPASPVTATQPEPDPEHSRARKRQRIDSLSSSASTSLTAIERALFAESSSSSLIYDSATMRPPEADQESALSVSFDSSPVAGPSSAVGASNGHNGAAKTNGFSQPFTNGSSKSLLSAELEEHRAARNGTSVARVSLPGSTLYDDSYVDREEFVRLVIQSLRDVGYIESAATLEAESGYTMESPEVSEFRKCILDASWDSAEAALMRLGVADDERLWEAKFLISQQKYLELLEAQETTAALQVLRNELAPLNVEPDQLHTLSSLMMCSDPDDLRQRAGWDGASGSSRRQLLVNLQRYIPSSVMIPQRRFATLLDQARTWQQSRCLFHNAPLNSRTFSLYTDHRCDKNTFPRVTTAILDVHKDEVWNLEWSHSGNYLATASKDKSAIIWRVEFDQEPSVREYSSVFVLGDHPFPVGCVAWSLDDTILLTAAEQIIKLWNARTGQCIRTLEAHTDVVTALEWLPDGTGFISGGLDRKIILWDADGKQRDSWGQTPIRVTDLAVTPDFTRLIAVGMCDVLIPPTGPNVTPPEDGTPPGGSGAPGGRTSENRVIIYDLATKQPETSLGLQGELTSVKTSQDSQYVLINRAGDGLVCEIQLWDLATERVVRKYTGHSQGKHVIRSCFGGIDGNFIASGSEDGNVYIWHRDTGTLLHTLSGHGAGSVNSVAWNPRNERMFASCSDDKTVRIWEAPPTDVLGSPAGSTEHLEQENGKGKGKGREQQWDGNGVDDEYRPSSASASAPTLI</sequence>
<keyword evidence="2" id="KW-0677">Repeat</keyword>
<evidence type="ECO:0000256" key="3">
    <source>
        <dbReference type="PROSITE-ProRule" id="PRU00221"/>
    </source>
</evidence>
<dbReference type="PANTHER" id="PTHR22838:SF0">
    <property type="entry name" value="WD REPEAT-CONTAINING PROTEIN 26"/>
    <property type="match status" value="1"/>
</dbReference>
<dbReference type="GO" id="GO:0043161">
    <property type="term" value="P:proteasome-mediated ubiquitin-dependent protein catabolic process"/>
    <property type="evidence" value="ECO:0007669"/>
    <property type="project" value="TreeGrafter"/>
</dbReference>
<dbReference type="AlphaFoldDB" id="A0A401GI21"/>
<dbReference type="InterPro" id="IPR006594">
    <property type="entry name" value="LisH"/>
</dbReference>